<dbReference type="AlphaFoldDB" id="A0A7S3G6Z6"/>
<feature type="region of interest" description="Disordered" evidence="1">
    <location>
        <begin position="481"/>
        <end position="748"/>
    </location>
</feature>
<feature type="compositionally biased region" description="Basic and acidic residues" evidence="1">
    <location>
        <begin position="1041"/>
        <end position="1052"/>
    </location>
</feature>
<feature type="compositionally biased region" description="Basic and acidic residues" evidence="1">
    <location>
        <begin position="729"/>
        <end position="738"/>
    </location>
</feature>
<evidence type="ECO:0000256" key="2">
    <source>
        <dbReference type="SAM" id="SignalP"/>
    </source>
</evidence>
<dbReference type="EMBL" id="HBIB01018456">
    <property type="protein sequence ID" value="CAE0249769.1"/>
    <property type="molecule type" value="Transcribed_RNA"/>
</dbReference>
<feature type="compositionally biased region" description="Basic and acidic residues" evidence="1">
    <location>
        <begin position="1018"/>
        <end position="1028"/>
    </location>
</feature>
<feature type="signal peptide" evidence="2">
    <location>
        <begin position="1"/>
        <end position="15"/>
    </location>
</feature>
<feature type="compositionally biased region" description="Basic and acidic residues" evidence="1">
    <location>
        <begin position="570"/>
        <end position="584"/>
    </location>
</feature>
<feature type="compositionally biased region" description="Polar residues" evidence="1">
    <location>
        <begin position="896"/>
        <end position="908"/>
    </location>
</feature>
<proteinExistence type="predicted"/>
<feature type="compositionally biased region" description="Basic and acidic residues" evidence="1">
    <location>
        <begin position="501"/>
        <end position="519"/>
    </location>
</feature>
<feature type="compositionally biased region" description="Basic and acidic residues" evidence="1">
    <location>
        <begin position="646"/>
        <end position="678"/>
    </location>
</feature>
<gene>
    <name evidence="3" type="ORF">PBIL07802_LOCUS11968</name>
    <name evidence="4" type="ORF">PBIL07802_LOCUS11970</name>
</gene>
<feature type="region of interest" description="Disordered" evidence="1">
    <location>
        <begin position="887"/>
        <end position="915"/>
    </location>
</feature>
<feature type="compositionally biased region" description="Basic and acidic residues" evidence="1">
    <location>
        <begin position="526"/>
        <end position="540"/>
    </location>
</feature>
<accession>A0A7S3G6Z6</accession>
<protein>
    <recommendedName>
        <fullName evidence="5">EF-hand domain-containing protein</fullName>
    </recommendedName>
</protein>
<feature type="compositionally biased region" description="Polar residues" evidence="1">
    <location>
        <begin position="1029"/>
        <end position="1038"/>
    </location>
</feature>
<evidence type="ECO:0000313" key="4">
    <source>
        <dbReference type="EMBL" id="CAE0249771.1"/>
    </source>
</evidence>
<name>A0A7S3G6Z6_9EUKA</name>
<evidence type="ECO:0000313" key="3">
    <source>
        <dbReference type="EMBL" id="CAE0249769.1"/>
    </source>
</evidence>
<feature type="compositionally biased region" description="Basic and acidic residues" evidence="1">
    <location>
        <begin position="977"/>
        <end position="994"/>
    </location>
</feature>
<dbReference type="EMBL" id="HBIB01018458">
    <property type="protein sequence ID" value="CAE0249771.1"/>
    <property type="molecule type" value="Transcribed_RNA"/>
</dbReference>
<feature type="compositionally biased region" description="Acidic residues" evidence="1">
    <location>
        <begin position="585"/>
        <end position="601"/>
    </location>
</feature>
<reference evidence="3" key="1">
    <citation type="submission" date="2021-01" db="EMBL/GenBank/DDBJ databases">
        <authorList>
            <person name="Corre E."/>
            <person name="Pelletier E."/>
            <person name="Niang G."/>
            <person name="Scheremetjew M."/>
            <person name="Finn R."/>
            <person name="Kale V."/>
            <person name="Holt S."/>
            <person name="Cochrane G."/>
            <person name="Meng A."/>
            <person name="Brown T."/>
            <person name="Cohen L."/>
        </authorList>
    </citation>
    <scope>NUCLEOTIDE SEQUENCE</scope>
    <source>
        <strain evidence="3">NIES-2562</strain>
    </source>
</reference>
<keyword evidence="2" id="KW-0732">Signal</keyword>
<sequence>MKLSLLSFFVGVVQVLRWKAKFKVKKGKSDEKERLKTEAKQVKDAGEVKTAIGKNEQRRVSIVNQGNEAFYSDENLNKRMAIRDSWEMVVMVEKWWRFLPKSDSGRIAKQTYISMFMQLTRLLGVKNEGKVLTRAELIEAAEQEWMADANDSSEMTYSQFYHCIFELADTWSDSVNAADYASFLERVLRRLKPTLLFRPTAKKIEVKPPSPPPPPKKVVVVEPSPPPPKKKINVMLPPKRDIRMPVFSQDVEGEEFPFGDENAYKDMSFFKNIKNLVKPLVIITQKFSSSSDFRLSPATPLMKSGGGKKKRDFVEALPDPIKEEEGGGEGVKKQEEDDFFHVGEHEGKGEGGEKEGRDDTWMLSNEDDAALQQLAEEMIRSKIAMLEEKQAVVRGEAGVLVSPTKMALDLPSLLEREEELMRTKGRLPPDTSSVRSQRAMDAMKGLSSDVDIDNPFYGPAPPVKRVAELTADATAKLSIFGPHWKPKHDHTMSIVSVGSKEVLKGESDSGRDRKGRSGEGEEEGREEGGGEGDRRSCASRDKHRSIRERPFAYIGPFTASKSFIRKPKKSEREVTSAREDHKEGEYDESEYVEGEEEEEEVYMNTSEKERRGSIQPKPNGRSIHSSSKISERLGEVGDASSSSRLEVVEEKVVKMKEKGEIEVGERSGRGERGEEESGRQQQVQLQQSGEEKSASEDQGGIISDSLPLPLPLRGGDDASYLNSIGEMGSEGRGEREQGYHPSTAHLSYMSEGGGGMSSVPPTFVLSKRREATLQELSASVLSEEAGLEGVNWGHIKRSSHVKPPIHAPEVVYNSLPTTARDHYTDLTSPFRVGPQMEAACFRVDMGDAFKSLYEAETIAEGHAGRPFLNGVELPRLPKHRITSKSYVSRPARVRSSAPQLETTNTGSFSAREEGSRASTMWMGGNIYPTPPLSARATHCEVSSSMRGKYSRRHEREARLIVRSTRRDIIHERYTERPLDFDSDPHSSKQGEALKETSAVLGPGGWTSGVSSLRNTAAMEERSSMERGENTSFFGTSSAPLHDMKGRPSTTADHHGISTTTLIPHLPLLKAGRREVGETKRVTGAIRSVRTSYGRRTHLHVNKY</sequence>
<evidence type="ECO:0008006" key="5">
    <source>
        <dbReference type="Google" id="ProtNLM"/>
    </source>
</evidence>
<feature type="chain" id="PRO_5036212125" description="EF-hand domain-containing protein" evidence="2">
    <location>
        <begin position="16"/>
        <end position="1103"/>
    </location>
</feature>
<organism evidence="3">
    <name type="scientific">Palpitomonas bilix</name>
    <dbReference type="NCBI Taxonomy" id="652834"/>
    <lineage>
        <taxon>Eukaryota</taxon>
        <taxon>Eukaryota incertae sedis</taxon>
    </lineage>
</organism>
<feature type="region of interest" description="Disordered" evidence="1">
    <location>
        <begin position="977"/>
        <end position="1052"/>
    </location>
</feature>
<evidence type="ECO:0000256" key="1">
    <source>
        <dbReference type="SAM" id="MobiDB-lite"/>
    </source>
</evidence>